<evidence type="ECO:0000313" key="7">
    <source>
        <dbReference type="EMBL" id="MDR9891411.1"/>
    </source>
</evidence>
<protein>
    <submittedName>
        <fullName evidence="7">Fimbrial protein</fullName>
    </submittedName>
</protein>
<feature type="chain" id="PRO_5042186721" evidence="5">
    <location>
        <begin position="19"/>
        <end position="179"/>
    </location>
</feature>
<keyword evidence="4" id="KW-0281">Fimbrium</keyword>
<dbReference type="InterPro" id="IPR008966">
    <property type="entry name" value="Adhesion_dom_sf"/>
</dbReference>
<dbReference type="RefSeq" id="WP_310826624.1">
    <property type="nucleotide sequence ID" value="NZ_JAQGEC010000012.1"/>
</dbReference>
<dbReference type="InterPro" id="IPR036937">
    <property type="entry name" value="Adhesion_dom_fimbrial_sf"/>
</dbReference>
<sequence>MKKIILGSLFLCASTAYADRVDNVQTEGVLSSQITMTVADITCHINQGLGISQQIHIPTISTNDLRTGNTKSVEVPLMVDCQASNDQPGSIAIHLVPAGVSTVSGDHTITTSLDSVGLELAWKDTSLPALIIGNTEFTPAQATNNVWDLSLIARPVLLAGKNVTEGNYNASLAIKVTYY</sequence>
<name>A0AAE4DPQ6_9ENTR</name>
<dbReference type="PANTHER" id="PTHR33420">
    <property type="entry name" value="FIMBRIAL SUBUNIT ELFA-RELATED"/>
    <property type="match status" value="1"/>
</dbReference>
<evidence type="ECO:0000256" key="1">
    <source>
        <dbReference type="ARBA" id="ARBA00004561"/>
    </source>
</evidence>
<dbReference type="GO" id="GO:0043709">
    <property type="term" value="P:cell adhesion involved in single-species biofilm formation"/>
    <property type="evidence" value="ECO:0007669"/>
    <property type="project" value="TreeGrafter"/>
</dbReference>
<evidence type="ECO:0000256" key="2">
    <source>
        <dbReference type="ARBA" id="ARBA00006671"/>
    </source>
</evidence>
<dbReference type="Pfam" id="PF00419">
    <property type="entry name" value="Fimbrial"/>
    <property type="match status" value="1"/>
</dbReference>
<proteinExistence type="inferred from homology"/>
<comment type="caution">
    <text evidence="7">The sequence shown here is derived from an EMBL/GenBank/DDBJ whole genome shotgun (WGS) entry which is preliminary data.</text>
</comment>
<evidence type="ECO:0000256" key="4">
    <source>
        <dbReference type="ARBA" id="ARBA00023263"/>
    </source>
</evidence>
<evidence type="ECO:0000313" key="8">
    <source>
        <dbReference type="Proteomes" id="UP001248822"/>
    </source>
</evidence>
<comment type="subcellular location">
    <subcellularLocation>
        <location evidence="1">Fimbrium</location>
    </subcellularLocation>
</comment>
<dbReference type="InterPro" id="IPR000259">
    <property type="entry name" value="Adhesion_dom_fimbrial"/>
</dbReference>
<dbReference type="AlphaFoldDB" id="A0AAE4DPQ6"/>
<evidence type="ECO:0000256" key="5">
    <source>
        <dbReference type="SAM" id="SignalP"/>
    </source>
</evidence>
<accession>A0AAE4DPQ6</accession>
<feature type="signal peptide" evidence="5">
    <location>
        <begin position="1"/>
        <end position="18"/>
    </location>
</feature>
<dbReference type="InterPro" id="IPR050263">
    <property type="entry name" value="Bact_Fimbrial_Adh_Pro"/>
</dbReference>
<evidence type="ECO:0000259" key="6">
    <source>
        <dbReference type="Pfam" id="PF00419"/>
    </source>
</evidence>
<dbReference type="Proteomes" id="UP001248822">
    <property type="component" value="Unassembled WGS sequence"/>
</dbReference>
<dbReference type="SUPFAM" id="SSF49401">
    <property type="entry name" value="Bacterial adhesins"/>
    <property type="match status" value="1"/>
</dbReference>
<evidence type="ECO:0000256" key="3">
    <source>
        <dbReference type="ARBA" id="ARBA00022729"/>
    </source>
</evidence>
<organism evidence="7 8">
    <name type="scientific">Pseudenterobacter timonensis</name>
    <dbReference type="NCBI Taxonomy" id="1755099"/>
    <lineage>
        <taxon>Bacteria</taxon>
        <taxon>Pseudomonadati</taxon>
        <taxon>Pseudomonadota</taxon>
        <taxon>Gammaproteobacteria</taxon>
        <taxon>Enterobacterales</taxon>
        <taxon>Enterobacteriaceae</taxon>
        <taxon>Pseudenterobacter</taxon>
    </lineage>
</organism>
<dbReference type="PANTHER" id="PTHR33420:SF3">
    <property type="entry name" value="FIMBRIAL SUBUNIT ELFA"/>
    <property type="match status" value="1"/>
</dbReference>
<dbReference type="GO" id="GO:0009289">
    <property type="term" value="C:pilus"/>
    <property type="evidence" value="ECO:0007669"/>
    <property type="project" value="UniProtKB-SubCell"/>
</dbReference>
<feature type="domain" description="Fimbrial-type adhesion" evidence="6">
    <location>
        <begin position="33"/>
        <end position="178"/>
    </location>
</feature>
<keyword evidence="3 5" id="KW-0732">Signal</keyword>
<comment type="similarity">
    <text evidence="2">Belongs to the fimbrial protein family.</text>
</comment>
<gene>
    <name evidence="7" type="ORF">O7047_14390</name>
</gene>
<reference evidence="7" key="1">
    <citation type="submission" date="2022-12" db="EMBL/GenBank/DDBJ databases">
        <title>NDM-1 containing novel ST 2018 Pseudenterobacter timonensis.</title>
        <authorList>
            <person name="Halder G."/>
            <person name="Mandal S."/>
            <person name="Dutta S."/>
        </authorList>
    </citation>
    <scope>NUCLEOTIDE SEQUENCE</scope>
    <source>
        <strain evidence="7">CNCI147</strain>
    </source>
</reference>
<dbReference type="EMBL" id="JAQGEC010000012">
    <property type="protein sequence ID" value="MDR9891411.1"/>
    <property type="molecule type" value="Genomic_DNA"/>
</dbReference>
<dbReference type="Gene3D" id="2.60.40.1090">
    <property type="entry name" value="Fimbrial-type adhesion domain"/>
    <property type="match status" value="1"/>
</dbReference>